<keyword evidence="5 8" id="KW-1133">Transmembrane helix</keyword>
<evidence type="ECO:0000256" key="1">
    <source>
        <dbReference type="ARBA" id="ARBA00004651"/>
    </source>
</evidence>
<dbReference type="SUPFAM" id="SSF90123">
    <property type="entry name" value="ABC transporter transmembrane region"/>
    <property type="match status" value="1"/>
</dbReference>
<keyword evidence="12" id="KW-1185">Reference proteome</keyword>
<evidence type="ECO:0000259" key="10">
    <source>
        <dbReference type="PROSITE" id="PS50929"/>
    </source>
</evidence>
<dbReference type="InterPro" id="IPR017871">
    <property type="entry name" value="ABC_transporter-like_CS"/>
</dbReference>
<dbReference type="InterPro" id="IPR011527">
    <property type="entry name" value="ABC1_TM_dom"/>
</dbReference>
<dbReference type="InterPro" id="IPR039421">
    <property type="entry name" value="Type_1_exporter"/>
</dbReference>
<feature type="transmembrane region" description="Helical" evidence="8">
    <location>
        <begin position="63"/>
        <end position="81"/>
    </location>
</feature>
<evidence type="ECO:0000256" key="5">
    <source>
        <dbReference type="ARBA" id="ARBA00022989"/>
    </source>
</evidence>
<comment type="subcellular location">
    <subcellularLocation>
        <location evidence="1">Cell membrane</location>
        <topology evidence="1">Multi-pass membrane protein</topology>
    </subcellularLocation>
</comment>
<dbReference type="SUPFAM" id="SSF52540">
    <property type="entry name" value="P-loop containing nucleoside triphosphate hydrolases"/>
    <property type="match status" value="1"/>
</dbReference>
<evidence type="ECO:0000313" key="12">
    <source>
        <dbReference type="Proteomes" id="UP001493487"/>
    </source>
</evidence>
<keyword evidence="2 8" id="KW-0812">Transmembrane</keyword>
<evidence type="ECO:0000259" key="9">
    <source>
        <dbReference type="PROSITE" id="PS50893"/>
    </source>
</evidence>
<dbReference type="CDD" id="cd03254">
    <property type="entry name" value="ABCC_Glucan_exporter_like"/>
    <property type="match status" value="1"/>
</dbReference>
<feature type="domain" description="ABC transporter" evidence="9">
    <location>
        <begin position="396"/>
        <end position="630"/>
    </location>
</feature>
<comment type="caution">
    <text evidence="11">The sequence shown here is derived from an EMBL/GenBank/DDBJ whole genome shotgun (WGS) entry which is preliminary data.</text>
</comment>
<evidence type="ECO:0000256" key="8">
    <source>
        <dbReference type="SAM" id="Phobius"/>
    </source>
</evidence>
<dbReference type="RefSeq" id="WP_304518387.1">
    <property type="nucleotide sequence ID" value="NZ_JAIOAP010000002.1"/>
</dbReference>
<evidence type="ECO:0000256" key="7">
    <source>
        <dbReference type="SAM" id="MobiDB-lite"/>
    </source>
</evidence>
<feature type="transmembrane region" description="Helical" evidence="8">
    <location>
        <begin position="219"/>
        <end position="236"/>
    </location>
</feature>
<dbReference type="PANTHER" id="PTHR43394">
    <property type="entry name" value="ATP-DEPENDENT PERMEASE MDL1, MITOCHONDRIAL"/>
    <property type="match status" value="1"/>
</dbReference>
<dbReference type="Pfam" id="PF00664">
    <property type="entry name" value="ABC_membrane"/>
    <property type="match status" value="1"/>
</dbReference>
<dbReference type="CDD" id="cd18547">
    <property type="entry name" value="ABC_6TM_Tm288_like"/>
    <property type="match status" value="1"/>
</dbReference>
<dbReference type="InterPro" id="IPR003593">
    <property type="entry name" value="AAA+_ATPase"/>
</dbReference>
<keyword evidence="3" id="KW-0547">Nucleotide-binding</keyword>
<evidence type="ECO:0000256" key="2">
    <source>
        <dbReference type="ARBA" id="ARBA00022692"/>
    </source>
</evidence>
<dbReference type="Proteomes" id="UP001493487">
    <property type="component" value="Unassembled WGS sequence"/>
</dbReference>
<accession>A0ABV1KSS7</accession>
<sequence>MSEQRQEHNAGNKGPGPGAGGPGRGPMGGPMGGMGGMGMPVQKAKDFKGTLRRLMGYLRPQRFKLLAVLVTAILSTSFAIYSPKILGNATTKLFEGIMGKMKGVAGARIDIEGIWQIVVFLAGLYVVSSIFSYIQQFLMAGVAQKTVYGLRNEVNEKLGKLPLKFFDSKTHGEILSRAVNDVDNISNTLQQSLTQLITSLITILGVIIMMLTISPWLTLILLLTLPLSFIVIKGAAGRSQKHFKAQQMELGKLNGHVEEMYSGHKIVKAYGHEDISVAKFDQINERLYDSGWRAQFVSGNIMPLMSMVSNIGYVFISVVGGIMVTRNAITIGNIQAFIQYSRQFSMPLVQTANIANIIQSTIASAERVFELLDEKEEVPEVSGGLEIELAAPRGDVSLHHVNFGYKEDAMLIENMSIDVRSGQTVAIVGPTGAGKTTLVNLLMRFYEVNEGSITVDGADITRMKRGSLRSLFGMVLQDTWLFNGTIRDNIAYGREGAAEDQIIDAAKAAHADHFIRTLPEGYDTVLNEEASNLSQGQKQLLTIARAILADPAILILDEATSSVDTRTEVHIQKAMHVLMQGRTSFVIAHRLSTIRDADLILVMNQGSIIEKGTHNELLAQGGFYADLYNSQFVGGGLQQSVG</sequence>
<feature type="domain" description="ABC transmembrane type-1" evidence="10">
    <location>
        <begin position="66"/>
        <end position="360"/>
    </location>
</feature>
<keyword evidence="4 11" id="KW-0067">ATP-binding</keyword>
<dbReference type="GO" id="GO:0005524">
    <property type="term" value="F:ATP binding"/>
    <property type="evidence" value="ECO:0007669"/>
    <property type="project" value="UniProtKB-KW"/>
</dbReference>
<evidence type="ECO:0000256" key="3">
    <source>
        <dbReference type="ARBA" id="ARBA00022741"/>
    </source>
</evidence>
<feature type="compositionally biased region" description="Gly residues" evidence="7">
    <location>
        <begin position="13"/>
        <end position="35"/>
    </location>
</feature>
<proteinExistence type="predicted"/>
<dbReference type="InterPro" id="IPR003439">
    <property type="entry name" value="ABC_transporter-like_ATP-bd"/>
</dbReference>
<dbReference type="InterPro" id="IPR027417">
    <property type="entry name" value="P-loop_NTPase"/>
</dbReference>
<protein>
    <submittedName>
        <fullName evidence="11">ABC transporter ATP-binding protein</fullName>
    </submittedName>
</protein>
<dbReference type="Gene3D" id="1.20.1560.10">
    <property type="entry name" value="ABC transporter type 1, transmembrane domain"/>
    <property type="match status" value="1"/>
</dbReference>
<feature type="transmembrane region" description="Helical" evidence="8">
    <location>
        <begin position="193"/>
        <end position="213"/>
    </location>
</feature>
<feature type="compositionally biased region" description="Basic and acidic residues" evidence="7">
    <location>
        <begin position="1"/>
        <end position="10"/>
    </location>
</feature>
<dbReference type="SMART" id="SM00382">
    <property type="entry name" value="AAA"/>
    <property type="match status" value="1"/>
</dbReference>
<dbReference type="PANTHER" id="PTHR43394:SF1">
    <property type="entry name" value="ATP-BINDING CASSETTE SUB-FAMILY B MEMBER 10, MITOCHONDRIAL"/>
    <property type="match status" value="1"/>
</dbReference>
<feature type="transmembrane region" description="Helical" evidence="8">
    <location>
        <begin position="114"/>
        <end position="134"/>
    </location>
</feature>
<gene>
    <name evidence="11" type="ORF">QJS35_12235</name>
</gene>
<organism evidence="11 12">
    <name type="scientific">Cohnella silvisoli</name>
    <dbReference type="NCBI Taxonomy" id="2873699"/>
    <lineage>
        <taxon>Bacteria</taxon>
        <taxon>Bacillati</taxon>
        <taxon>Bacillota</taxon>
        <taxon>Bacilli</taxon>
        <taxon>Bacillales</taxon>
        <taxon>Paenibacillaceae</taxon>
        <taxon>Cohnella</taxon>
    </lineage>
</organism>
<dbReference type="EMBL" id="JASKHM010000006">
    <property type="protein sequence ID" value="MEQ4483165.1"/>
    <property type="molecule type" value="Genomic_DNA"/>
</dbReference>
<dbReference type="PROSITE" id="PS00211">
    <property type="entry name" value="ABC_TRANSPORTER_1"/>
    <property type="match status" value="1"/>
</dbReference>
<feature type="transmembrane region" description="Helical" evidence="8">
    <location>
        <begin position="301"/>
        <end position="324"/>
    </location>
</feature>
<keyword evidence="6 8" id="KW-0472">Membrane</keyword>
<evidence type="ECO:0000256" key="6">
    <source>
        <dbReference type="ARBA" id="ARBA00023136"/>
    </source>
</evidence>
<dbReference type="Gene3D" id="3.40.50.300">
    <property type="entry name" value="P-loop containing nucleotide triphosphate hydrolases"/>
    <property type="match status" value="1"/>
</dbReference>
<dbReference type="InterPro" id="IPR036640">
    <property type="entry name" value="ABC1_TM_sf"/>
</dbReference>
<evidence type="ECO:0000313" key="11">
    <source>
        <dbReference type="EMBL" id="MEQ4483165.1"/>
    </source>
</evidence>
<evidence type="ECO:0000256" key="4">
    <source>
        <dbReference type="ARBA" id="ARBA00022840"/>
    </source>
</evidence>
<name>A0ABV1KSS7_9BACL</name>
<dbReference type="Pfam" id="PF00005">
    <property type="entry name" value="ABC_tran"/>
    <property type="match status" value="1"/>
</dbReference>
<dbReference type="PROSITE" id="PS50893">
    <property type="entry name" value="ABC_TRANSPORTER_2"/>
    <property type="match status" value="1"/>
</dbReference>
<dbReference type="PROSITE" id="PS50929">
    <property type="entry name" value="ABC_TM1F"/>
    <property type="match status" value="1"/>
</dbReference>
<feature type="region of interest" description="Disordered" evidence="7">
    <location>
        <begin position="1"/>
        <end position="35"/>
    </location>
</feature>
<reference evidence="11 12" key="1">
    <citation type="journal article" date="2023" name="Genome Announc.">
        <title>Pan-Genome Analyses of the Genus Cohnella and Proposal of the Novel Species Cohnella silvisoli sp. nov., Isolated from Forest Soil.</title>
        <authorList>
            <person name="Wang C."/>
            <person name="Mao L."/>
            <person name="Bao G."/>
            <person name="Zhu H."/>
        </authorList>
    </citation>
    <scope>NUCLEOTIDE SEQUENCE [LARGE SCALE GENOMIC DNA]</scope>
    <source>
        <strain evidence="11 12">NL03-T5-1</strain>
    </source>
</reference>